<dbReference type="PATRIC" id="fig|1300342.3.peg.1575"/>
<evidence type="ECO:0000256" key="5">
    <source>
        <dbReference type="HAMAP-Rule" id="MF_00014"/>
    </source>
</evidence>
<evidence type="ECO:0000259" key="6">
    <source>
        <dbReference type="Pfam" id="PF01782"/>
    </source>
</evidence>
<evidence type="ECO:0000259" key="7">
    <source>
        <dbReference type="Pfam" id="PF24986"/>
    </source>
</evidence>
<dbReference type="NCBIfam" id="TIGR02273">
    <property type="entry name" value="16S_RimM"/>
    <property type="match status" value="1"/>
</dbReference>
<dbReference type="KEGG" id="dko:I596_1615"/>
<dbReference type="HAMAP" id="MF_00014">
    <property type="entry name" value="Ribosome_mat_RimM"/>
    <property type="match status" value="1"/>
</dbReference>
<comment type="function">
    <text evidence="5">An accessory protein needed during the final step in the assembly of 30S ribosomal subunit, possibly for assembly of the head region. Essential for efficient processing of 16S rRNA. May be needed both before and after RbfA during the maturation of 16S rRNA. It has affinity for free ribosomal 30S subunits but not for 70S ribosomes.</text>
</comment>
<dbReference type="InterPro" id="IPR011033">
    <property type="entry name" value="PRC_barrel-like_sf"/>
</dbReference>
<keyword evidence="9" id="KW-1185">Reference proteome</keyword>
<organism evidence="8 9">
    <name type="scientific">Dokdonella koreensis DS-123</name>
    <dbReference type="NCBI Taxonomy" id="1300342"/>
    <lineage>
        <taxon>Bacteria</taxon>
        <taxon>Pseudomonadati</taxon>
        <taxon>Pseudomonadota</taxon>
        <taxon>Gammaproteobacteria</taxon>
        <taxon>Lysobacterales</taxon>
        <taxon>Rhodanobacteraceae</taxon>
        <taxon>Dokdonella</taxon>
    </lineage>
</organism>
<dbReference type="InterPro" id="IPR002676">
    <property type="entry name" value="RimM_N"/>
</dbReference>
<comment type="similarity">
    <text evidence="5">Belongs to the RimM family.</text>
</comment>
<evidence type="ECO:0000256" key="4">
    <source>
        <dbReference type="ARBA" id="ARBA00023186"/>
    </source>
</evidence>
<evidence type="ECO:0000256" key="1">
    <source>
        <dbReference type="ARBA" id="ARBA00022490"/>
    </source>
</evidence>
<dbReference type="SUPFAM" id="SSF50346">
    <property type="entry name" value="PRC-barrel domain"/>
    <property type="match status" value="1"/>
</dbReference>
<dbReference type="STRING" id="1300342.I596_1615"/>
<feature type="domain" description="Ribosome maturation factor RimM PRC barrel" evidence="7">
    <location>
        <begin position="101"/>
        <end position="167"/>
    </location>
</feature>
<gene>
    <name evidence="5" type="primary">rimM</name>
    <name evidence="8" type="ORF">I596_1615</name>
</gene>
<dbReference type="EMBL" id="CP015249">
    <property type="protein sequence ID" value="ANB17639.1"/>
    <property type="molecule type" value="Genomic_DNA"/>
</dbReference>
<evidence type="ECO:0000313" key="8">
    <source>
        <dbReference type="EMBL" id="ANB17639.1"/>
    </source>
</evidence>
<evidence type="ECO:0000256" key="2">
    <source>
        <dbReference type="ARBA" id="ARBA00022517"/>
    </source>
</evidence>
<proteinExistence type="inferred from homology"/>
<keyword evidence="2 5" id="KW-0690">Ribosome biogenesis</keyword>
<dbReference type="GO" id="GO:0005840">
    <property type="term" value="C:ribosome"/>
    <property type="evidence" value="ECO:0007669"/>
    <property type="project" value="InterPro"/>
</dbReference>
<dbReference type="AlphaFoldDB" id="A0A160DTF6"/>
<evidence type="ECO:0000313" key="9">
    <source>
        <dbReference type="Proteomes" id="UP000076830"/>
    </source>
</evidence>
<dbReference type="InterPro" id="IPR011961">
    <property type="entry name" value="RimM"/>
</dbReference>
<sequence>MTEDRQILLGRIVGLYGVQGWVRLESWTEPRMQIFRYQPWLLKTASAEKEFHGSRGREQGKGLVAELPGIADRDEAASWIGAEIRVLRSVLPRPRKDEYYWVDLEGLAVVTVDGTVLGTVSHLIATGANDVLFVRDGEKERLIPFVTGPFVKDVDFDARRIVVDWDPDF</sequence>
<accession>A0A160DTF6</accession>
<dbReference type="PANTHER" id="PTHR33692:SF1">
    <property type="entry name" value="RIBOSOME MATURATION FACTOR RIMM"/>
    <property type="match status" value="1"/>
</dbReference>
<keyword evidence="1 5" id="KW-0963">Cytoplasm</keyword>
<protein>
    <recommendedName>
        <fullName evidence="5">Ribosome maturation factor RimM</fullName>
    </recommendedName>
</protein>
<dbReference type="InterPro" id="IPR036976">
    <property type="entry name" value="RimM_N_sf"/>
</dbReference>
<dbReference type="SUPFAM" id="SSF50447">
    <property type="entry name" value="Translation proteins"/>
    <property type="match status" value="1"/>
</dbReference>
<feature type="domain" description="RimM N-terminal" evidence="6">
    <location>
        <begin position="9"/>
        <end position="89"/>
    </location>
</feature>
<dbReference type="GO" id="GO:0042274">
    <property type="term" value="P:ribosomal small subunit biogenesis"/>
    <property type="evidence" value="ECO:0007669"/>
    <property type="project" value="UniProtKB-UniRule"/>
</dbReference>
<dbReference type="InterPro" id="IPR056792">
    <property type="entry name" value="PRC_RimM"/>
</dbReference>
<dbReference type="OrthoDB" id="9783509at2"/>
<comment type="domain">
    <text evidence="5">The PRC barrel domain binds ribosomal protein uS19.</text>
</comment>
<dbReference type="InterPro" id="IPR009000">
    <property type="entry name" value="Transl_B-barrel_sf"/>
</dbReference>
<comment type="subunit">
    <text evidence="5">Binds ribosomal protein uS19.</text>
</comment>
<dbReference type="GO" id="GO:0006364">
    <property type="term" value="P:rRNA processing"/>
    <property type="evidence" value="ECO:0007669"/>
    <property type="project" value="UniProtKB-UniRule"/>
</dbReference>
<keyword evidence="3 5" id="KW-0698">rRNA processing</keyword>
<dbReference type="Proteomes" id="UP000076830">
    <property type="component" value="Chromosome"/>
</dbReference>
<dbReference type="Pfam" id="PF24986">
    <property type="entry name" value="PRC_RimM"/>
    <property type="match status" value="1"/>
</dbReference>
<dbReference type="GO" id="GO:0005737">
    <property type="term" value="C:cytoplasm"/>
    <property type="evidence" value="ECO:0007669"/>
    <property type="project" value="UniProtKB-SubCell"/>
</dbReference>
<dbReference type="GO" id="GO:0043022">
    <property type="term" value="F:ribosome binding"/>
    <property type="evidence" value="ECO:0007669"/>
    <property type="project" value="InterPro"/>
</dbReference>
<evidence type="ECO:0000256" key="3">
    <source>
        <dbReference type="ARBA" id="ARBA00022552"/>
    </source>
</evidence>
<dbReference type="Gene3D" id="2.30.30.240">
    <property type="entry name" value="PRC-barrel domain"/>
    <property type="match status" value="1"/>
</dbReference>
<dbReference type="Gene3D" id="2.40.30.60">
    <property type="entry name" value="RimM"/>
    <property type="match status" value="1"/>
</dbReference>
<dbReference type="PANTHER" id="PTHR33692">
    <property type="entry name" value="RIBOSOME MATURATION FACTOR RIMM"/>
    <property type="match status" value="1"/>
</dbReference>
<dbReference type="RefSeq" id="WP_067645974.1">
    <property type="nucleotide sequence ID" value="NZ_CP015249.1"/>
</dbReference>
<keyword evidence="4 5" id="KW-0143">Chaperone</keyword>
<comment type="subcellular location">
    <subcellularLocation>
        <location evidence="5">Cytoplasm</location>
    </subcellularLocation>
</comment>
<dbReference type="Pfam" id="PF01782">
    <property type="entry name" value="RimM"/>
    <property type="match status" value="1"/>
</dbReference>
<name>A0A160DTF6_9GAMM</name>
<reference evidence="8 9" key="1">
    <citation type="submission" date="2016-04" db="EMBL/GenBank/DDBJ databases">
        <title>Complete genome sequence of Dokdonella koreensis DS-123T.</title>
        <authorList>
            <person name="Kim J.F."/>
            <person name="Lee H."/>
            <person name="Kwak M.-J."/>
        </authorList>
    </citation>
    <scope>NUCLEOTIDE SEQUENCE [LARGE SCALE GENOMIC DNA]</scope>
    <source>
        <strain evidence="8 9">DS-123</strain>
    </source>
</reference>